<dbReference type="EMBL" id="CAUYUJ010014189">
    <property type="protein sequence ID" value="CAK0837978.1"/>
    <property type="molecule type" value="Genomic_DNA"/>
</dbReference>
<feature type="domain" description="AMP-binding enzyme C-terminal" evidence="5">
    <location>
        <begin position="463"/>
        <end position="577"/>
    </location>
</feature>
<dbReference type="InterPro" id="IPR002656">
    <property type="entry name" value="Acyl_transf_3_dom"/>
</dbReference>
<evidence type="ECO:0008006" key="8">
    <source>
        <dbReference type="Google" id="ProtNLM"/>
    </source>
</evidence>
<comment type="caution">
    <text evidence="6">The sequence shown here is derived from an EMBL/GenBank/DDBJ whole genome shotgun (WGS) entry which is preliminary data.</text>
</comment>
<evidence type="ECO:0000259" key="5">
    <source>
        <dbReference type="Pfam" id="PF13193"/>
    </source>
</evidence>
<dbReference type="PANTHER" id="PTHR43201:SF10">
    <property type="entry name" value="CARRIER DOMAIN-CONTAINING PROTEIN"/>
    <property type="match status" value="1"/>
</dbReference>
<protein>
    <recommendedName>
        <fullName evidence="8">AMP-dependent synthetase/ligase domain-containing protein</fullName>
    </recommendedName>
</protein>
<keyword evidence="7" id="KW-1185">Reference proteome</keyword>
<evidence type="ECO:0000259" key="3">
    <source>
        <dbReference type="Pfam" id="PF00501"/>
    </source>
</evidence>
<gene>
    <name evidence="6" type="ORF">PCOR1329_LOCUS34040</name>
</gene>
<organism evidence="6 7">
    <name type="scientific">Prorocentrum cordatum</name>
    <dbReference type="NCBI Taxonomy" id="2364126"/>
    <lineage>
        <taxon>Eukaryota</taxon>
        <taxon>Sar</taxon>
        <taxon>Alveolata</taxon>
        <taxon>Dinophyceae</taxon>
        <taxon>Prorocentrales</taxon>
        <taxon>Prorocentraceae</taxon>
        <taxon>Prorocentrum</taxon>
    </lineage>
</organism>
<feature type="domain" description="Acyltransferase 3" evidence="4">
    <location>
        <begin position="628"/>
        <end position="719"/>
    </location>
</feature>
<feature type="region of interest" description="Disordered" evidence="1">
    <location>
        <begin position="780"/>
        <end position="869"/>
    </location>
</feature>
<reference evidence="6" key="1">
    <citation type="submission" date="2023-10" db="EMBL/GenBank/DDBJ databases">
        <authorList>
            <person name="Chen Y."/>
            <person name="Shah S."/>
            <person name="Dougan E. K."/>
            <person name="Thang M."/>
            <person name="Chan C."/>
        </authorList>
    </citation>
    <scope>NUCLEOTIDE SEQUENCE [LARGE SCALE GENOMIC DNA]</scope>
</reference>
<keyword evidence="2" id="KW-1133">Transmembrane helix</keyword>
<dbReference type="Gene3D" id="3.40.50.12780">
    <property type="entry name" value="N-terminal domain of ligase-like"/>
    <property type="match status" value="1"/>
</dbReference>
<keyword evidence="2" id="KW-0812">Transmembrane</keyword>
<dbReference type="InterPro" id="IPR000873">
    <property type="entry name" value="AMP-dep_synth/lig_dom"/>
</dbReference>
<feature type="compositionally biased region" description="Low complexity" evidence="1">
    <location>
        <begin position="743"/>
        <end position="755"/>
    </location>
</feature>
<feature type="domain" description="AMP-dependent synthetase/ligase" evidence="3">
    <location>
        <begin position="49"/>
        <end position="406"/>
    </location>
</feature>
<dbReference type="SUPFAM" id="SSF56801">
    <property type="entry name" value="Acetyl-CoA synthetase-like"/>
    <property type="match status" value="1"/>
</dbReference>
<feature type="transmembrane region" description="Helical" evidence="2">
    <location>
        <begin position="692"/>
        <end position="713"/>
    </location>
</feature>
<proteinExistence type="predicted"/>
<keyword evidence="2" id="KW-0472">Membrane</keyword>
<dbReference type="Pfam" id="PF00501">
    <property type="entry name" value="AMP-binding"/>
    <property type="match status" value="1"/>
</dbReference>
<feature type="compositionally biased region" description="Low complexity" evidence="1">
    <location>
        <begin position="783"/>
        <end position="857"/>
    </location>
</feature>
<dbReference type="Proteomes" id="UP001189429">
    <property type="component" value="Unassembled WGS sequence"/>
</dbReference>
<feature type="region of interest" description="Disordered" evidence="1">
    <location>
        <begin position="734"/>
        <end position="755"/>
    </location>
</feature>
<evidence type="ECO:0000313" key="6">
    <source>
        <dbReference type="EMBL" id="CAK0837978.1"/>
    </source>
</evidence>
<dbReference type="Pfam" id="PF13193">
    <property type="entry name" value="AMP-binding_C"/>
    <property type="match status" value="1"/>
</dbReference>
<dbReference type="InterPro" id="IPR042099">
    <property type="entry name" value="ANL_N_sf"/>
</dbReference>
<dbReference type="Pfam" id="PF01757">
    <property type="entry name" value="Acyl_transf_3"/>
    <property type="match status" value="1"/>
</dbReference>
<name>A0ABN9SZF4_9DINO</name>
<accession>A0ABN9SZF4</accession>
<evidence type="ECO:0000256" key="2">
    <source>
        <dbReference type="SAM" id="Phobius"/>
    </source>
</evidence>
<dbReference type="PANTHER" id="PTHR43201">
    <property type="entry name" value="ACYL-COA SYNTHETASE"/>
    <property type="match status" value="1"/>
</dbReference>
<evidence type="ECO:0000313" key="7">
    <source>
        <dbReference type="Proteomes" id="UP001189429"/>
    </source>
</evidence>
<dbReference type="InterPro" id="IPR025110">
    <property type="entry name" value="AMP-bd_C"/>
</dbReference>
<evidence type="ECO:0000259" key="4">
    <source>
        <dbReference type="Pfam" id="PF01757"/>
    </source>
</evidence>
<dbReference type="InterPro" id="IPR045851">
    <property type="entry name" value="AMP-bd_C_sf"/>
</dbReference>
<feature type="transmembrane region" description="Helical" evidence="2">
    <location>
        <begin position="627"/>
        <end position="650"/>
    </location>
</feature>
<sequence>MSTRTQRVNPDISVDSQVQNVTVKCNLESVMSFTDGFNPSDLARPAIMSTDRAQAPLSYRELRGFLQTASLFPICGVGTEDVVALLLSNGPTLAVALLLVMSNCVAAPLEPTLSEEELLDAFQQLRIKHAVKLRQQKVPSVSIIKAAQVAGVSLHEIAPLADKAGIFVCPVSPGDTGERDFAAPALGRSLGWCGSRPSTDPVLALRTSGTTSKPKVVPLSLQGLHAGAVSIGQTLGLAETDVCLNVLPFTHIAGISCSLLSTLFMGGSVVCAPSFNVELFVHWLGELEPTWYFGVPTIHKALLLHCGATAPRHSLRLIRNAGASLPHADAQKLRVLFGCSVIPSYGMTECAPIAQCREGYALDAPGTVGSPAAVSVCIADEGGRVLPYGEDGEICIRGRVVTAGYLNNDEANSACFFGEADTEGFRWFRTGDVGHLDTTGFLYVTGRSKELIKRGGEQVSPYEVEDLLAKHHAVDLAIVFGVPNDFWGEEVAACVVAASVRTGAGTPLLAAAVASQAVMGAARREEGLVGQPVQVDSISPADLVQFLVGQGLSPSKLPRQFVIVPNVDSIPKTTTGKYLRSSLAKHFNLVAVDNEAAIGLQNNQSSISEPFGEGVRNKVIRPDKSVLGLRFVIALWVVFMHFGANFPAVIRGFRASSLSMEMFFVIAGFQLSATVTRPITDWCEFYKNRIVAVYPLYLLSILFGLPGLLFSLADTGRWAPLRACRSSWLQCSARSRGHGAGQGRTTSTSGSSARTCSASCCSPSSTRSCTATLVSGVAVRGGSPRTSAAPSRARGTAAGRPAAAGGSSWSSTPPWSGASSRGAGASVPTSSPRRGPGSSSRAASCGSSSRGTGSTREAGLRTGGRSSTASLCSRSPFFGSGSRSALSSWASSRTASWWIRRTFQWQCSSPSLQQGSTTCCCRPSCSGFTRSRQARVFLRAA</sequence>
<dbReference type="Gene3D" id="3.30.300.30">
    <property type="match status" value="1"/>
</dbReference>
<evidence type="ECO:0000256" key="1">
    <source>
        <dbReference type="SAM" id="MobiDB-lite"/>
    </source>
</evidence>